<evidence type="ECO:0000313" key="2">
    <source>
        <dbReference type="EMBL" id="SFH38066.1"/>
    </source>
</evidence>
<dbReference type="RefSeq" id="WP_149783340.1">
    <property type="nucleotide sequence ID" value="NZ_BAAADP010000005.1"/>
</dbReference>
<protein>
    <submittedName>
        <fullName evidence="2">Polysaccharide deacetylase</fullName>
    </submittedName>
</protein>
<dbReference type="GO" id="GO:0005975">
    <property type="term" value="P:carbohydrate metabolic process"/>
    <property type="evidence" value="ECO:0007669"/>
    <property type="project" value="InterPro"/>
</dbReference>
<organism evidence="2 3">
    <name type="scientific">Halorubrum aquaticum</name>
    <dbReference type="NCBI Taxonomy" id="387340"/>
    <lineage>
        <taxon>Archaea</taxon>
        <taxon>Methanobacteriati</taxon>
        <taxon>Methanobacteriota</taxon>
        <taxon>Stenosarchaea group</taxon>
        <taxon>Halobacteria</taxon>
        <taxon>Halobacteriales</taxon>
        <taxon>Haloferacaceae</taxon>
        <taxon>Halorubrum</taxon>
    </lineage>
</organism>
<feature type="domain" description="NodB homology" evidence="1">
    <location>
        <begin position="21"/>
        <end position="261"/>
    </location>
</feature>
<accession>A0A1I2ZKF8</accession>
<dbReference type="Gene3D" id="3.20.20.370">
    <property type="entry name" value="Glycoside hydrolase/deacetylase"/>
    <property type="match status" value="1"/>
</dbReference>
<sequence length="272" mass="30930">MPHSVCLTYDFDAVAGWTSAGMPEYRSWGVYGAETCVPRLLDLHDRTGVPSTWFVPGHTIESFPEAAGEIHDRGHEIQHHGWSHDPLPSFGSREAERRDFVRGIEAIEELTGETPTGFRNPAGGFSEHTVDLLREFDFEWDSSGTERDLRPYYLRERGTVEPGAPYRRGERTDLVTVPVPWHRDDWLQLFPVASDPQFVSYGHEPDVFGRWRTELRWMRERVEEGVLTLLLHPQCAGRAPFVAELEAFIDDVSELPDTEFADVSTVVESFSG</sequence>
<gene>
    <name evidence="2" type="ORF">SAMN04488066_102187</name>
</gene>
<dbReference type="Proteomes" id="UP000323537">
    <property type="component" value="Unassembled WGS sequence"/>
</dbReference>
<dbReference type="PANTHER" id="PTHR47561">
    <property type="entry name" value="POLYSACCHARIDE DEACETYLASE FAMILY PROTEIN (AFU_ORTHOLOGUE AFUA_6G05030)"/>
    <property type="match status" value="1"/>
</dbReference>
<reference evidence="2 3" key="1">
    <citation type="submission" date="2016-10" db="EMBL/GenBank/DDBJ databases">
        <authorList>
            <person name="Varghese N."/>
            <person name="Submissions S."/>
        </authorList>
    </citation>
    <scope>NUCLEOTIDE SEQUENCE [LARGE SCALE GENOMIC DNA]</scope>
    <source>
        <strain evidence="2 3">CGMCC 1.6377</strain>
    </source>
</reference>
<dbReference type="SUPFAM" id="SSF88713">
    <property type="entry name" value="Glycoside hydrolase/deacetylase"/>
    <property type="match status" value="1"/>
</dbReference>
<proteinExistence type="predicted"/>
<name>A0A1I2ZKF8_9EURY</name>
<keyword evidence="3" id="KW-1185">Reference proteome</keyword>
<evidence type="ECO:0000313" key="3">
    <source>
        <dbReference type="Proteomes" id="UP000323537"/>
    </source>
</evidence>
<dbReference type="AlphaFoldDB" id="A0A1I2ZKF8"/>
<dbReference type="InterPro" id="IPR011330">
    <property type="entry name" value="Glyco_hydro/deAcase_b/a-brl"/>
</dbReference>
<dbReference type="InterPro" id="IPR002509">
    <property type="entry name" value="NODB_dom"/>
</dbReference>
<evidence type="ECO:0000259" key="1">
    <source>
        <dbReference type="PROSITE" id="PS51677"/>
    </source>
</evidence>
<dbReference type="PANTHER" id="PTHR47561:SF1">
    <property type="entry name" value="POLYSACCHARIDE DEACETYLASE FAMILY PROTEIN (AFU_ORTHOLOGUE AFUA_6G05030)"/>
    <property type="match status" value="1"/>
</dbReference>
<dbReference type="EMBL" id="FOPZ01000002">
    <property type="protein sequence ID" value="SFH38066.1"/>
    <property type="molecule type" value="Genomic_DNA"/>
</dbReference>
<dbReference type="GO" id="GO:0016810">
    <property type="term" value="F:hydrolase activity, acting on carbon-nitrogen (but not peptide) bonds"/>
    <property type="evidence" value="ECO:0007669"/>
    <property type="project" value="InterPro"/>
</dbReference>
<dbReference type="OrthoDB" id="10436at2157"/>
<dbReference type="PROSITE" id="PS51677">
    <property type="entry name" value="NODB"/>
    <property type="match status" value="1"/>
</dbReference>
<dbReference type="Pfam" id="PF01522">
    <property type="entry name" value="Polysacc_deac_1"/>
    <property type="match status" value="1"/>
</dbReference>